<organism evidence="2 3">
    <name type="scientific">Maribellus comscasis</name>
    <dbReference type="NCBI Taxonomy" id="2681766"/>
    <lineage>
        <taxon>Bacteria</taxon>
        <taxon>Pseudomonadati</taxon>
        <taxon>Bacteroidota</taxon>
        <taxon>Bacteroidia</taxon>
        <taxon>Marinilabiliales</taxon>
        <taxon>Prolixibacteraceae</taxon>
        <taxon>Maribellus</taxon>
    </lineage>
</organism>
<keyword evidence="1" id="KW-1133">Transmembrane helix</keyword>
<reference evidence="2 3" key="1">
    <citation type="submission" date="2019-11" db="EMBL/GenBank/DDBJ databases">
        <authorList>
            <person name="Zheng R.K."/>
            <person name="Sun C.M."/>
        </authorList>
    </citation>
    <scope>NUCLEOTIDE SEQUENCE [LARGE SCALE GENOMIC DNA]</scope>
    <source>
        <strain evidence="2 3">WC007</strain>
    </source>
</reference>
<evidence type="ECO:0000313" key="3">
    <source>
        <dbReference type="Proteomes" id="UP000428260"/>
    </source>
</evidence>
<name>A0A6I6JRN0_9BACT</name>
<keyword evidence="1" id="KW-0472">Membrane</keyword>
<evidence type="ECO:0000313" key="2">
    <source>
        <dbReference type="EMBL" id="QGY43718.1"/>
    </source>
</evidence>
<keyword evidence="3" id="KW-1185">Reference proteome</keyword>
<dbReference type="EMBL" id="CP046401">
    <property type="protein sequence ID" value="QGY43718.1"/>
    <property type="molecule type" value="Genomic_DNA"/>
</dbReference>
<dbReference type="Proteomes" id="UP000428260">
    <property type="component" value="Chromosome"/>
</dbReference>
<dbReference type="AlphaFoldDB" id="A0A6I6JRN0"/>
<sequence>MEYIRKNIKFIFLLVIPVYLFIIQNSILNKHTHFYSNGIVVTHSHPINKEDSKPINDHKHTKTEICFFHCFHFDSFTIPEEVSFQNNDCFKPYQYFISNDKVENFIIYLDSSPRAPPYLIV</sequence>
<feature type="transmembrane region" description="Helical" evidence="1">
    <location>
        <begin position="7"/>
        <end position="27"/>
    </location>
</feature>
<evidence type="ECO:0000256" key="1">
    <source>
        <dbReference type="SAM" id="Phobius"/>
    </source>
</evidence>
<keyword evidence="1" id="KW-0812">Transmembrane</keyword>
<accession>A0A6I6JRN0</accession>
<protein>
    <submittedName>
        <fullName evidence="2">Uncharacterized protein</fullName>
    </submittedName>
</protein>
<proteinExistence type="predicted"/>
<dbReference type="KEGG" id="mcos:GM418_08625"/>
<gene>
    <name evidence="2" type="ORF">GM418_08625</name>
</gene>
<dbReference type="RefSeq" id="WP_158865126.1">
    <property type="nucleotide sequence ID" value="NZ_CP046401.1"/>
</dbReference>